<feature type="domain" description="HTH araC/xylS-type" evidence="4">
    <location>
        <begin position="240"/>
        <end position="342"/>
    </location>
</feature>
<dbReference type="PANTHER" id="PTHR47894:SF1">
    <property type="entry name" value="HTH-TYPE TRANSCRIPTIONAL REGULATOR VQSM"/>
    <property type="match status" value="1"/>
</dbReference>
<dbReference type="SMART" id="SM00342">
    <property type="entry name" value="HTH_ARAC"/>
    <property type="match status" value="1"/>
</dbReference>
<evidence type="ECO:0000313" key="5">
    <source>
        <dbReference type="EMBL" id="RZO20437.1"/>
    </source>
</evidence>
<comment type="caution">
    <text evidence="5">The sequence shown here is derived from an EMBL/GenBank/DDBJ whole genome shotgun (WGS) entry which is preliminary data.</text>
</comment>
<evidence type="ECO:0000256" key="2">
    <source>
        <dbReference type="ARBA" id="ARBA00023125"/>
    </source>
</evidence>
<sequence length="342" mass="39200">MTDFPDQSINSSWSVYAAPLITILQIAEQLGLNHNSLLVEVGLDAKELSIPDRRFPVMIYYRLYEAVAKESNDPDIALSVGRINYLKGLNFQLYMSTVCKSFRDYLNLMPSTLKLRGDLGEIRAHREGELVELCWEPLLLGTQRKRFLTDEMLSVSVMIINSICIMPVKVVKVHFTYPKPKNLVNLEILFGTNLSFDQPKSSIFFHRDCLDFPMLQQDYQGAPDHSHPFQAFFEDEDPSDELLFSLKQSIAQYLPEGDVTIDKLASKLNVSRRTLQRRLSERNTSFLNVLQEVRSQVALRYLADDRLAITEIAFLLGYADQGSFSSAFKGWHGVSPRDYRRK</sequence>
<gene>
    <name evidence="5" type="ORF">EVB03_04030</name>
</gene>
<proteinExistence type="predicted"/>
<dbReference type="InterPro" id="IPR032687">
    <property type="entry name" value="AraC-type_N"/>
</dbReference>
<keyword evidence="2" id="KW-0238">DNA-binding</keyword>
<protein>
    <submittedName>
        <fullName evidence="5">AraC family transcriptional regulator</fullName>
    </submittedName>
</protein>
<reference evidence="5 6" key="1">
    <citation type="submission" date="2019-02" db="EMBL/GenBank/DDBJ databases">
        <title>Prokaryotic population dynamics and viral predation in marine succession experiment using metagenomics: the confinement effect.</title>
        <authorList>
            <person name="Haro-Moreno J.M."/>
            <person name="Rodriguez-Valera F."/>
            <person name="Lopez-Perez M."/>
        </authorList>
    </citation>
    <scope>NUCLEOTIDE SEQUENCE [LARGE SCALE GENOMIC DNA]</scope>
    <source>
        <strain evidence="5">MED-G170</strain>
    </source>
</reference>
<keyword evidence="1" id="KW-0805">Transcription regulation</keyword>
<keyword evidence="3" id="KW-0804">Transcription</keyword>
<dbReference type="GO" id="GO:0003700">
    <property type="term" value="F:DNA-binding transcription factor activity"/>
    <property type="evidence" value="ECO:0007669"/>
    <property type="project" value="InterPro"/>
</dbReference>
<dbReference type="Gene3D" id="1.10.10.60">
    <property type="entry name" value="Homeodomain-like"/>
    <property type="match status" value="1"/>
</dbReference>
<dbReference type="PANTHER" id="PTHR47894">
    <property type="entry name" value="HTH-TYPE TRANSCRIPTIONAL REGULATOR GADX"/>
    <property type="match status" value="1"/>
</dbReference>
<dbReference type="InterPro" id="IPR018060">
    <property type="entry name" value="HTH_AraC"/>
</dbReference>
<organism evidence="5 6">
    <name type="scientific">SAR92 clade bacterium</name>
    <dbReference type="NCBI Taxonomy" id="2315479"/>
    <lineage>
        <taxon>Bacteria</taxon>
        <taxon>Pseudomonadati</taxon>
        <taxon>Pseudomonadota</taxon>
        <taxon>Gammaproteobacteria</taxon>
        <taxon>Cellvibrionales</taxon>
        <taxon>Porticoccaceae</taxon>
        <taxon>SAR92 clade</taxon>
    </lineage>
</organism>
<dbReference type="InterPro" id="IPR020449">
    <property type="entry name" value="Tscrpt_reg_AraC-type_HTH"/>
</dbReference>
<dbReference type="Pfam" id="PF12833">
    <property type="entry name" value="HTH_18"/>
    <property type="match status" value="1"/>
</dbReference>
<dbReference type="Proteomes" id="UP000315889">
    <property type="component" value="Unassembled WGS sequence"/>
</dbReference>
<dbReference type="InterPro" id="IPR009057">
    <property type="entry name" value="Homeodomain-like_sf"/>
</dbReference>
<dbReference type="SUPFAM" id="SSF46689">
    <property type="entry name" value="Homeodomain-like"/>
    <property type="match status" value="1"/>
</dbReference>
<dbReference type="GO" id="GO:0005829">
    <property type="term" value="C:cytosol"/>
    <property type="evidence" value="ECO:0007669"/>
    <property type="project" value="TreeGrafter"/>
</dbReference>
<dbReference type="EMBL" id="SHBP01000004">
    <property type="protein sequence ID" value="RZO20437.1"/>
    <property type="molecule type" value="Genomic_DNA"/>
</dbReference>
<dbReference type="Pfam" id="PF12625">
    <property type="entry name" value="Arabinose_bd"/>
    <property type="match status" value="1"/>
</dbReference>
<evidence type="ECO:0000256" key="3">
    <source>
        <dbReference type="ARBA" id="ARBA00023163"/>
    </source>
</evidence>
<dbReference type="PROSITE" id="PS01124">
    <property type="entry name" value="HTH_ARAC_FAMILY_2"/>
    <property type="match status" value="1"/>
</dbReference>
<dbReference type="AlphaFoldDB" id="A0A520MGX5"/>
<dbReference type="GO" id="GO:0000976">
    <property type="term" value="F:transcription cis-regulatory region binding"/>
    <property type="evidence" value="ECO:0007669"/>
    <property type="project" value="TreeGrafter"/>
</dbReference>
<accession>A0A520MGX5</accession>
<evidence type="ECO:0000313" key="6">
    <source>
        <dbReference type="Proteomes" id="UP000315889"/>
    </source>
</evidence>
<evidence type="ECO:0000259" key="4">
    <source>
        <dbReference type="PROSITE" id="PS01124"/>
    </source>
</evidence>
<evidence type="ECO:0000256" key="1">
    <source>
        <dbReference type="ARBA" id="ARBA00023015"/>
    </source>
</evidence>
<dbReference type="PRINTS" id="PR00032">
    <property type="entry name" value="HTHARAC"/>
</dbReference>
<name>A0A520MGX5_9GAMM</name>